<protein>
    <submittedName>
        <fullName evidence="2">Uncharacterized protein</fullName>
    </submittedName>
</protein>
<organism evidence="2 3">
    <name type="scientific">Punica granatum</name>
    <name type="common">Pomegranate</name>
    <dbReference type="NCBI Taxonomy" id="22663"/>
    <lineage>
        <taxon>Eukaryota</taxon>
        <taxon>Viridiplantae</taxon>
        <taxon>Streptophyta</taxon>
        <taxon>Embryophyta</taxon>
        <taxon>Tracheophyta</taxon>
        <taxon>Spermatophyta</taxon>
        <taxon>Magnoliopsida</taxon>
        <taxon>eudicotyledons</taxon>
        <taxon>Gunneridae</taxon>
        <taxon>Pentapetalae</taxon>
        <taxon>rosids</taxon>
        <taxon>malvids</taxon>
        <taxon>Myrtales</taxon>
        <taxon>Lythraceae</taxon>
        <taxon>Punica</taxon>
    </lineage>
</organism>
<dbReference type="EMBL" id="MTKT01004026">
    <property type="protein sequence ID" value="OWM72778.1"/>
    <property type="molecule type" value="Genomic_DNA"/>
</dbReference>
<proteinExistence type="predicted"/>
<gene>
    <name evidence="2" type="ORF">CDL15_Pgr024830</name>
</gene>
<name>A0A218WJT3_PUNGR</name>
<accession>A0A218WJT3</accession>
<feature type="region of interest" description="Disordered" evidence="1">
    <location>
        <begin position="55"/>
        <end position="80"/>
    </location>
</feature>
<sequence>MGKVEMMTVSVQHRSSMIRVEKPKIGSGVRFSSEEILGMIVDFVPSEVSGSIRSDLVGSGLSSRSESELTQSVRIRPRSS</sequence>
<evidence type="ECO:0000313" key="2">
    <source>
        <dbReference type="EMBL" id="OWM72778.1"/>
    </source>
</evidence>
<dbReference type="Proteomes" id="UP000197138">
    <property type="component" value="Unassembled WGS sequence"/>
</dbReference>
<evidence type="ECO:0000256" key="1">
    <source>
        <dbReference type="SAM" id="MobiDB-lite"/>
    </source>
</evidence>
<evidence type="ECO:0000313" key="3">
    <source>
        <dbReference type="Proteomes" id="UP000197138"/>
    </source>
</evidence>
<reference evidence="3" key="1">
    <citation type="journal article" date="2017" name="Plant J.">
        <title>The pomegranate (Punica granatum L.) genome and the genomics of punicalagin biosynthesis.</title>
        <authorList>
            <person name="Qin G."/>
            <person name="Xu C."/>
            <person name="Ming R."/>
            <person name="Tang H."/>
            <person name="Guyot R."/>
            <person name="Kramer E.M."/>
            <person name="Hu Y."/>
            <person name="Yi X."/>
            <person name="Qi Y."/>
            <person name="Xu X."/>
            <person name="Gao Z."/>
            <person name="Pan H."/>
            <person name="Jian J."/>
            <person name="Tian Y."/>
            <person name="Yue Z."/>
            <person name="Xu Y."/>
        </authorList>
    </citation>
    <scope>NUCLEOTIDE SEQUENCE [LARGE SCALE GENOMIC DNA]</scope>
    <source>
        <strain evidence="3">cv. Dabenzi</strain>
    </source>
</reference>
<dbReference type="AlphaFoldDB" id="A0A218WJT3"/>
<comment type="caution">
    <text evidence="2">The sequence shown here is derived from an EMBL/GenBank/DDBJ whole genome shotgun (WGS) entry which is preliminary data.</text>
</comment>